<feature type="region of interest" description="Disordered" evidence="1">
    <location>
        <begin position="1"/>
        <end position="108"/>
    </location>
</feature>
<dbReference type="AlphaFoldDB" id="A0A9D4LD65"/>
<dbReference type="EMBL" id="JAIWYP010000003">
    <property type="protein sequence ID" value="KAH3856370.1"/>
    <property type="molecule type" value="Genomic_DNA"/>
</dbReference>
<comment type="caution">
    <text evidence="2">The sequence shown here is derived from an EMBL/GenBank/DDBJ whole genome shotgun (WGS) entry which is preliminary data.</text>
</comment>
<feature type="compositionally biased region" description="Basic and acidic residues" evidence="1">
    <location>
        <begin position="26"/>
        <end position="55"/>
    </location>
</feature>
<evidence type="ECO:0000256" key="1">
    <source>
        <dbReference type="SAM" id="MobiDB-lite"/>
    </source>
</evidence>
<feature type="compositionally biased region" description="Polar residues" evidence="1">
    <location>
        <begin position="78"/>
        <end position="90"/>
    </location>
</feature>
<reference evidence="2" key="2">
    <citation type="submission" date="2020-11" db="EMBL/GenBank/DDBJ databases">
        <authorList>
            <person name="McCartney M.A."/>
            <person name="Auch B."/>
            <person name="Kono T."/>
            <person name="Mallez S."/>
            <person name="Becker A."/>
            <person name="Gohl D.M."/>
            <person name="Silverstein K.A.T."/>
            <person name="Koren S."/>
            <person name="Bechman K.B."/>
            <person name="Herman A."/>
            <person name="Abrahante J.E."/>
            <person name="Garbe J."/>
        </authorList>
    </citation>
    <scope>NUCLEOTIDE SEQUENCE</scope>
    <source>
        <strain evidence="2">Duluth1</strain>
        <tissue evidence="2">Whole animal</tissue>
    </source>
</reference>
<proteinExistence type="predicted"/>
<evidence type="ECO:0000313" key="3">
    <source>
        <dbReference type="Proteomes" id="UP000828390"/>
    </source>
</evidence>
<reference evidence="2" key="1">
    <citation type="journal article" date="2019" name="bioRxiv">
        <title>The Genome of the Zebra Mussel, Dreissena polymorpha: A Resource for Invasive Species Research.</title>
        <authorList>
            <person name="McCartney M.A."/>
            <person name="Auch B."/>
            <person name="Kono T."/>
            <person name="Mallez S."/>
            <person name="Zhang Y."/>
            <person name="Obille A."/>
            <person name="Becker A."/>
            <person name="Abrahante J.E."/>
            <person name="Garbe J."/>
            <person name="Badalamenti J.P."/>
            <person name="Herman A."/>
            <person name="Mangelson H."/>
            <person name="Liachko I."/>
            <person name="Sullivan S."/>
            <person name="Sone E.D."/>
            <person name="Koren S."/>
            <person name="Silverstein K.A.T."/>
            <person name="Beckman K.B."/>
            <person name="Gohl D.M."/>
        </authorList>
    </citation>
    <scope>NUCLEOTIDE SEQUENCE</scope>
    <source>
        <strain evidence="2">Duluth1</strain>
        <tissue evidence="2">Whole animal</tissue>
    </source>
</reference>
<gene>
    <name evidence="2" type="ORF">DPMN_098957</name>
</gene>
<sequence length="108" mass="12692">MKRQPKWSATKTYRRYWLPKPQAKRRMNERTDGRTEEGTNERTDERIDKRTDTRMNEGIVNSTAQNSQETRSVETSDCRTNNQKLSLNSVQDKRIDGRTNALTDGRTK</sequence>
<protein>
    <submittedName>
        <fullName evidence="2">Uncharacterized protein</fullName>
    </submittedName>
</protein>
<dbReference type="Proteomes" id="UP000828390">
    <property type="component" value="Unassembled WGS sequence"/>
</dbReference>
<accession>A0A9D4LD65</accession>
<name>A0A9D4LD65_DREPO</name>
<evidence type="ECO:0000313" key="2">
    <source>
        <dbReference type="EMBL" id="KAH3856370.1"/>
    </source>
</evidence>
<feature type="compositionally biased region" description="Polar residues" evidence="1">
    <location>
        <begin position="59"/>
        <end position="70"/>
    </location>
</feature>
<keyword evidence="3" id="KW-1185">Reference proteome</keyword>
<organism evidence="2 3">
    <name type="scientific">Dreissena polymorpha</name>
    <name type="common">Zebra mussel</name>
    <name type="synonym">Mytilus polymorpha</name>
    <dbReference type="NCBI Taxonomy" id="45954"/>
    <lineage>
        <taxon>Eukaryota</taxon>
        <taxon>Metazoa</taxon>
        <taxon>Spiralia</taxon>
        <taxon>Lophotrochozoa</taxon>
        <taxon>Mollusca</taxon>
        <taxon>Bivalvia</taxon>
        <taxon>Autobranchia</taxon>
        <taxon>Heteroconchia</taxon>
        <taxon>Euheterodonta</taxon>
        <taxon>Imparidentia</taxon>
        <taxon>Neoheterodontei</taxon>
        <taxon>Myida</taxon>
        <taxon>Dreissenoidea</taxon>
        <taxon>Dreissenidae</taxon>
        <taxon>Dreissena</taxon>
    </lineage>
</organism>